<dbReference type="Pfam" id="PF01764">
    <property type="entry name" value="Lipase_3"/>
    <property type="match status" value="1"/>
</dbReference>
<evidence type="ECO:0000313" key="2">
    <source>
        <dbReference type="EMBL" id="QXH53421.1"/>
    </source>
</evidence>
<dbReference type="Proteomes" id="UP001046350">
    <property type="component" value="Chromosome"/>
</dbReference>
<organism evidence="2 3">
    <name type="scientific">Pseudomonas fakonensis</name>
    <dbReference type="NCBI Taxonomy" id="2842355"/>
    <lineage>
        <taxon>Bacteria</taxon>
        <taxon>Pseudomonadati</taxon>
        <taxon>Pseudomonadota</taxon>
        <taxon>Gammaproteobacteria</taxon>
        <taxon>Pseudomonadales</taxon>
        <taxon>Pseudomonadaceae</taxon>
        <taxon>Pseudomonas</taxon>
    </lineage>
</organism>
<feature type="domain" description="Fungal lipase-type" evidence="1">
    <location>
        <begin position="339"/>
        <end position="465"/>
    </location>
</feature>
<keyword evidence="3" id="KW-1185">Reference proteome</keyword>
<dbReference type="InterPro" id="IPR051218">
    <property type="entry name" value="Sec_MonoDiacylglyc_Lipase"/>
</dbReference>
<name>A0ABX8NAQ1_9PSED</name>
<reference evidence="2" key="1">
    <citation type="journal article" date="2021" name="Microorganisms">
        <title>The Ever-Expanding Pseudomonas Genus: Description of 43 New Species and Partition of the Pseudomonas putida Group.</title>
        <authorList>
            <person name="Girard L."/>
            <person name="Lood C."/>
            <person name="Hofte M."/>
            <person name="Vandamme P."/>
            <person name="Rokni-Zadeh H."/>
            <person name="van Noort V."/>
            <person name="Lavigne R."/>
            <person name="De Mot R."/>
        </authorList>
    </citation>
    <scope>NUCLEOTIDE SEQUENCE</scope>
    <source>
        <strain evidence="2">COW40</strain>
    </source>
</reference>
<dbReference type="InterPro" id="IPR002921">
    <property type="entry name" value="Fungal_lipase-type"/>
</dbReference>
<accession>A0ABX8NAQ1</accession>
<gene>
    <name evidence="2" type="ORF">KSS94_10035</name>
</gene>
<evidence type="ECO:0000259" key="1">
    <source>
        <dbReference type="Pfam" id="PF01764"/>
    </source>
</evidence>
<dbReference type="EMBL" id="CP077076">
    <property type="protein sequence ID" value="QXH53421.1"/>
    <property type="molecule type" value="Genomic_DNA"/>
</dbReference>
<evidence type="ECO:0000313" key="3">
    <source>
        <dbReference type="Proteomes" id="UP001046350"/>
    </source>
</evidence>
<dbReference type="PANTHER" id="PTHR45856:SF24">
    <property type="entry name" value="FUNGAL LIPASE-LIKE DOMAIN-CONTAINING PROTEIN"/>
    <property type="match status" value="1"/>
</dbReference>
<proteinExistence type="predicted"/>
<dbReference type="CDD" id="cd00519">
    <property type="entry name" value="Lipase_3"/>
    <property type="match status" value="1"/>
</dbReference>
<dbReference type="RefSeq" id="WP_217842821.1">
    <property type="nucleotide sequence ID" value="NZ_CP077076.1"/>
</dbReference>
<sequence>MKCQDDFLAELHRSLNGAMLVCPVRGQETSFQLVDELGAGVSYAGVFYEVVDSEGEVYRGVLDVEGRGSVENHFEGLLVLRFSSIYVGDDSIYTDLQIRDHYPLKVTELQVRAENTTYRYSDASRTPSNPAQVHADYFYQVEVSELVRHNSHLPPLSKRAFPPQSAINVIMGAHGEWGVGLMPGKHTVLEVRPLRALRPMLSTAPEFCVLNLYQLSLMATLSYSPFGQDPEEHPVMAPSVTFPNVPSMGNWFGEALANSQEIWRVDAAQQQACFPLYEDVPYSERWEIVPFDPKLYSANDPALGEQQENPANIHFLDDRNLHDSTDTQAYITHNAEVMVVAIRGTNELMADVWRDLDALQVPFAEGEGRVHRGFYEAAQRVFGFVSSYRARFQQNQQLIICGHSLGGAVALLLSEMLRRTDPTLTLQLYTYGAPRAGDTTFMQGAADLVHYRMVYDDDPVPSLPAPWMNTRWDVVAQGVKDTAVKSGVGVGRIVSGLINWDGEDFEHHGELRHFLPVPFAKGETSAILWRPGCRTLIDKALCSRVLDQTHGLPARGRLPLQVVKFTDHKMLDSYIPACWATLRRYQQALEAGIAPVSQRERAAVQGMISDVDRQLERHALRIQERARHSPDDALYLHLLREDKRLLKETQQRLDTLAGVAVSEAMVYGNQAGTGQLAEALARWHGHAPNNRAEQMAQAPQEVIDTSPVGRPGPGFDEIMAYVNGPW</sequence>
<dbReference type="PANTHER" id="PTHR45856">
    <property type="entry name" value="ALPHA/BETA-HYDROLASES SUPERFAMILY PROTEIN"/>
    <property type="match status" value="1"/>
</dbReference>
<protein>
    <submittedName>
        <fullName evidence="2">Lipase family protein</fullName>
    </submittedName>
</protein>